<organism evidence="8 9">
    <name type="scientific">Aminithiophilus ramosus</name>
    <dbReference type="NCBI Taxonomy" id="3029084"/>
    <lineage>
        <taxon>Bacteria</taxon>
        <taxon>Thermotogati</taxon>
        <taxon>Synergistota</taxon>
        <taxon>Synergistia</taxon>
        <taxon>Synergistales</taxon>
        <taxon>Aminithiophilaceae</taxon>
        <taxon>Aminithiophilus</taxon>
    </lineage>
</organism>
<dbReference type="GO" id="GO:0046872">
    <property type="term" value="F:metal ion binding"/>
    <property type="evidence" value="ECO:0007669"/>
    <property type="project" value="InterPro"/>
</dbReference>
<dbReference type="Proteomes" id="UP000671879">
    <property type="component" value="Chromosome"/>
</dbReference>
<dbReference type="Pfam" id="PF01642">
    <property type="entry name" value="MM_CoA_mutase"/>
    <property type="match status" value="1"/>
</dbReference>
<dbReference type="GO" id="GO:0005737">
    <property type="term" value="C:cytoplasm"/>
    <property type="evidence" value="ECO:0007669"/>
    <property type="project" value="TreeGrafter"/>
</dbReference>
<dbReference type="EMBL" id="CP072943">
    <property type="protein sequence ID" value="QTX31842.1"/>
    <property type="molecule type" value="Genomic_DNA"/>
</dbReference>
<proteinExistence type="inferred from homology"/>
<accession>A0A9Q7EZ55</accession>
<dbReference type="SUPFAM" id="SSF52242">
    <property type="entry name" value="Cobalamin (vitamin B12)-binding domain"/>
    <property type="match status" value="1"/>
</dbReference>
<evidence type="ECO:0000256" key="3">
    <source>
        <dbReference type="ARBA" id="ARBA00022628"/>
    </source>
</evidence>
<dbReference type="RefSeq" id="WP_274373032.1">
    <property type="nucleotide sequence ID" value="NZ_CP072943.1"/>
</dbReference>
<evidence type="ECO:0000256" key="1">
    <source>
        <dbReference type="ARBA" id="ARBA00001922"/>
    </source>
</evidence>
<feature type="region of interest" description="Disordered" evidence="6">
    <location>
        <begin position="1"/>
        <end position="23"/>
    </location>
</feature>
<evidence type="ECO:0000256" key="6">
    <source>
        <dbReference type="SAM" id="MobiDB-lite"/>
    </source>
</evidence>
<dbReference type="GO" id="GO:0031419">
    <property type="term" value="F:cobalamin binding"/>
    <property type="evidence" value="ECO:0007669"/>
    <property type="project" value="UniProtKB-KW"/>
</dbReference>
<evidence type="ECO:0000313" key="9">
    <source>
        <dbReference type="Proteomes" id="UP000671879"/>
    </source>
</evidence>
<keyword evidence="3" id="KW-0846">Cobalamin</keyword>
<dbReference type="AlphaFoldDB" id="A0A9Q7EZ55"/>
<dbReference type="GO" id="GO:0004494">
    <property type="term" value="F:methylmalonyl-CoA mutase activity"/>
    <property type="evidence" value="ECO:0007669"/>
    <property type="project" value="UniProtKB-EC"/>
</dbReference>
<dbReference type="InterPro" id="IPR036724">
    <property type="entry name" value="Cobalamin-bd_sf"/>
</dbReference>
<reference evidence="9" key="1">
    <citation type="submission" date="2021-04" db="EMBL/GenBank/DDBJ databases">
        <title>A novel Synergistetes isolate from a pyrite-forming mixed culture.</title>
        <authorList>
            <person name="Bunk B."/>
            <person name="Sproer C."/>
            <person name="Spring S."/>
            <person name="Pester M."/>
        </authorList>
    </citation>
    <scope>NUCLEOTIDE SEQUENCE [LARGE SCALE GENOMIC DNA]</scope>
    <source>
        <strain evidence="9">J.5.4.2-T.3.5.2</strain>
    </source>
</reference>
<dbReference type="Gene3D" id="3.20.20.240">
    <property type="entry name" value="Methylmalonyl-CoA mutase"/>
    <property type="match status" value="1"/>
</dbReference>
<dbReference type="PANTHER" id="PTHR48101:SF4">
    <property type="entry name" value="METHYLMALONYL-COA MUTASE, MITOCHONDRIAL"/>
    <property type="match status" value="1"/>
</dbReference>
<evidence type="ECO:0000259" key="7">
    <source>
        <dbReference type="Pfam" id="PF01642"/>
    </source>
</evidence>
<dbReference type="CDD" id="cd03677">
    <property type="entry name" value="MM_CoA_mutase_beta"/>
    <property type="match status" value="1"/>
</dbReference>
<evidence type="ECO:0000313" key="8">
    <source>
        <dbReference type="EMBL" id="QTX31842.1"/>
    </source>
</evidence>
<evidence type="ECO:0000256" key="2">
    <source>
        <dbReference type="ARBA" id="ARBA00008465"/>
    </source>
</evidence>
<dbReference type="Gene3D" id="3.40.50.280">
    <property type="entry name" value="Cobalamin-binding domain"/>
    <property type="match status" value="1"/>
</dbReference>
<dbReference type="PANTHER" id="PTHR48101">
    <property type="entry name" value="METHYLMALONYL-COA MUTASE, MITOCHONDRIAL-RELATED"/>
    <property type="match status" value="1"/>
</dbReference>
<name>A0A9Q7EZ55_9BACT</name>
<dbReference type="SUPFAM" id="SSF51703">
    <property type="entry name" value="Cobalamin (vitamin B12)-dependent enzymes"/>
    <property type="match status" value="1"/>
</dbReference>
<feature type="domain" description="Methylmalonyl-CoA mutase alpha/beta chain catalytic" evidence="7">
    <location>
        <begin position="49"/>
        <end position="553"/>
    </location>
</feature>
<keyword evidence="4" id="KW-0413">Isomerase</keyword>
<comment type="cofactor">
    <cofactor evidence="1">
        <name>adenosylcob(III)alamin</name>
        <dbReference type="ChEBI" id="CHEBI:18408"/>
    </cofactor>
</comment>
<comment type="similarity">
    <text evidence="2">Belongs to the methylmalonyl-CoA mutase family.</text>
</comment>
<evidence type="ECO:0000256" key="5">
    <source>
        <dbReference type="ARBA" id="ARBA00023285"/>
    </source>
</evidence>
<dbReference type="GO" id="GO:0019678">
    <property type="term" value="P:propionate metabolic process, methylmalonyl pathway"/>
    <property type="evidence" value="ECO:0007669"/>
    <property type="project" value="TreeGrafter"/>
</dbReference>
<gene>
    <name evidence="8" type="ORF">KAR29_10955</name>
</gene>
<dbReference type="InterPro" id="IPR016176">
    <property type="entry name" value="Cbl-dep_enz_cat"/>
</dbReference>
<dbReference type="KEGG" id="aram:KAR29_10955"/>
<sequence>MDSAVQEDQRKKPALSFDEFPPPTYEGWKAEAEAALKGAPFEKRLLTPTYEEITLEPLYTADHIKGLPLEGRPGERPFLRGTRPSGYLAEPWAVAQGCDEPLPEEANAVIRRELEKGSSVLHFSLDEATRRGEDWDGKRGLTGLSLSTLADLDGAFDGLDLTSRPLRIDGGFSVVPLLALIAAQARAQGRQKALSDYSGSVGADPLGTLARDGSLPCPLDELYDEMALSLHWTAARAPKVKTILIGGDVYHDGGASATEEIACVAATAIAYVRAMEIRGFSLESIASAMTVSLSLGANFFMEIAKIRAMRQVWSHIMEAFGGDEKACRIDLSARTSRFTQTVYDPYVNILRATSQAFSGVVGGVDAMEVARFDEAIRSGSEQSRRIARNIQIMLQNEFDLLQPVDPGGGSWYIETLTDQVARKAWKEMQEIEERGGLFRALQEGAVQKKIGATLKQRWKKLANRADRAVGTNMYANVTEKPLTEERDMAAIAARRREAVEAFRADIDAEHCRRSLEAIPPTPGEPLAFMETLAEAFFAGATLGEVRKRLDDGFEGTVAVEPLTPRRWTEPFEALRRRTEEAAAEGRPIRVFLANMGPIPQHKARADFSTGFMEVARFEVLRNDGFADTEEAARAAVESGADVTIICSTDETYPDIVPPLARAIKEARPEAIVLLAGAPAPEHKEAYVEAGVDDFIHVRADCLKILTDIQKARGLL</sequence>
<dbReference type="InterPro" id="IPR006099">
    <property type="entry name" value="MeMalonylCoA_mutase_a/b_cat"/>
</dbReference>
<keyword evidence="9" id="KW-1185">Reference proteome</keyword>
<protein>
    <submittedName>
        <fullName evidence="8">Acyl-CoA mutase large subunit family protein</fullName>
    </submittedName>
</protein>
<keyword evidence="5" id="KW-0170">Cobalt</keyword>
<evidence type="ECO:0000256" key="4">
    <source>
        <dbReference type="ARBA" id="ARBA00023235"/>
    </source>
</evidence>